<dbReference type="Proteomes" id="UP000516370">
    <property type="component" value="Chromosome"/>
</dbReference>
<name>A0A7H1J655_9GAMM</name>
<dbReference type="OrthoDB" id="9796612at2"/>
<dbReference type="AlphaFoldDB" id="A0A7H1J655"/>
<dbReference type="PANTHER" id="PTHR33397">
    <property type="entry name" value="UPF0331 PROTEIN YUTE"/>
    <property type="match status" value="1"/>
</dbReference>
<reference evidence="5 6" key="1">
    <citation type="submission" date="2020-09" db="EMBL/GenBank/DDBJ databases">
        <title>Complete genome sequence of an Arctic sea ice bacterium Marinomonas arctica BSI20414.</title>
        <authorList>
            <person name="Liao L."/>
            <person name="Chen B."/>
        </authorList>
    </citation>
    <scope>NUCLEOTIDE SEQUENCE [LARGE SCALE GENOMIC DNA]</scope>
    <source>
        <strain evidence="5 6">BSI20414</strain>
    </source>
</reference>
<proteinExistence type="inferred from homology"/>
<dbReference type="EMBL" id="CP061081">
    <property type="protein sequence ID" value="QNT05971.1"/>
    <property type="molecule type" value="Genomic_DNA"/>
</dbReference>
<dbReference type="GO" id="GO:0110001">
    <property type="term" value="C:toxin-antitoxin complex"/>
    <property type="evidence" value="ECO:0007669"/>
    <property type="project" value="InterPro"/>
</dbReference>
<keyword evidence="3" id="KW-0378">Hydrolase</keyword>
<gene>
    <name evidence="5" type="ORF">IBG28_20450</name>
</gene>
<evidence type="ECO:0000313" key="5">
    <source>
        <dbReference type="EMBL" id="QNT05971.1"/>
    </source>
</evidence>
<dbReference type="InterPro" id="IPR008201">
    <property type="entry name" value="HepT-like"/>
</dbReference>
<accession>A0A7H1J655</accession>
<evidence type="ECO:0000256" key="4">
    <source>
        <dbReference type="ARBA" id="ARBA00024207"/>
    </source>
</evidence>
<evidence type="ECO:0000256" key="1">
    <source>
        <dbReference type="ARBA" id="ARBA00022649"/>
    </source>
</evidence>
<dbReference type="KEGG" id="mard:IBG28_20450"/>
<dbReference type="InterPro" id="IPR037038">
    <property type="entry name" value="HepT-like_sf"/>
</dbReference>
<protein>
    <submittedName>
        <fullName evidence="5">DUF86 domain-containing protein</fullName>
    </submittedName>
</protein>
<dbReference type="Pfam" id="PF01934">
    <property type="entry name" value="HepT-like"/>
    <property type="match status" value="1"/>
</dbReference>
<dbReference type="InterPro" id="IPR052379">
    <property type="entry name" value="Type_VII_TA_RNase"/>
</dbReference>
<keyword evidence="2" id="KW-0540">Nuclease</keyword>
<organism evidence="5 6">
    <name type="scientific">Marinomonas arctica</name>
    <dbReference type="NCBI Taxonomy" id="383750"/>
    <lineage>
        <taxon>Bacteria</taxon>
        <taxon>Pseudomonadati</taxon>
        <taxon>Pseudomonadota</taxon>
        <taxon>Gammaproteobacteria</taxon>
        <taxon>Oceanospirillales</taxon>
        <taxon>Oceanospirillaceae</taxon>
        <taxon>Marinomonas</taxon>
    </lineage>
</organism>
<keyword evidence="6" id="KW-1185">Reference proteome</keyword>
<dbReference type="GO" id="GO:0004540">
    <property type="term" value="F:RNA nuclease activity"/>
    <property type="evidence" value="ECO:0007669"/>
    <property type="project" value="InterPro"/>
</dbReference>
<dbReference type="RefSeq" id="WP_111605908.1">
    <property type="nucleotide sequence ID" value="NZ_BMLJ01000002.1"/>
</dbReference>
<dbReference type="Gene3D" id="1.20.120.580">
    <property type="entry name" value="bsu32300-like"/>
    <property type="match status" value="1"/>
</dbReference>
<dbReference type="PANTHER" id="PTHR33397:SF3">
    <property type="entry name" value="MRNA NUCLEASE HEPT"/>
    <property type="match status" value="1"/>
</dbReference>
<keyword evidence="1" id="KW-1277">Toxin-antitoxin system</keyword>
<dbReference type="NCBIfam" id="NF047751">
    <property type="entry name" value="HepT_toxin"/>
    <property type="match status" value="1"/>
</dbReference>
<evidence type="ECO:0000256" key="3">
    <source>
        <dbReference type="ARBA" id="ARBA00022801"/>
    </source>
</evidence>
<comment type="similarity">
    <text evidence="4">Belongs to the HepT RNase toxin family.</text>
</comment>
<sequence>MNDSILNKLATIDRCLVRIRDVYALAKENFDTDYTSQDSIILNLQRACEASIDAANILNKQHQTGIPQSSRDSFELLKKAGFIPAPLALNLQKMVGLRNIAVHDYQTLNLEIVKHVVEHRLSDFEEFVKAMKSLNLSNLV</sequence>
<dbReference type="GO" id="GO:0016787">
    <property type="term" value="F:hydrolase activity"/>
    <property type="evidence" value="ECO:0007669"/>
    <property type="project" value="UniProtKB-KW"/>
</dbReference>
<evidence type="ECO:0000256" key="2">
    <source>
        <dbReference type="ARBA" id="ARBA00022722"/>
    </source>
</evidence>
<evidence type="ECO:0000313" key="6">
    <source>
        <dbReference type="Proteomes" id="UP000516370"/>
    </source>
</evidence>